<keyword evidence="2" id="KW-1185">Reference proteome</keyword>
<name>A0ACC8XF62_9FIRM</name>
<comment type="caution">
    <text evidence="1">The sequence shown here is derived from an EMBL/GenBank/DDBJ whole genome shotgun (WGS) entry which is preliminary data.</text>
</comment>
<reference evidence="1" key="1">
    <citation type="submission" date="2016-08" db="EMBL/GenBank/DDBJ databases">
        <authorList>
            <person name="Ngugi D.K."/>
            <person name="Miyake S."/>
            <person name="Stingl U."/>
        </authorList>
    </citation>
    <scope>NUCLEOTIDE SEQUENCE</scope>
    <source>
        <strain evidence="1">SCG-B11WGA-EpuloA1</strain>
    </source>
</reference>
<organism evidence="1 2">
    <name type="scientific">Candidatus Epulonipiscium fishelsonii</name>
    <dbReference type="NCBI Taxonomy" id="77094"/>
    <lineage>
        <taxon>Bacteria</taxon>
        <taxon>Bacillati</taxon>
        <taxon>Bacillota</taxon>
        <taxon>Clostridia</taxon>
        <taxon>Lachnospirales</taxon>
        <taxon>Lachnospiraceae</taxon>
        <taxon>Candidatus Epulonipiscium</taxon>
    </lineage>
</organism>
<accession>A0ACC8XF62</accession>
<gene>
    <name evidence="1" type="ORF">AN396_00325</name>
</gene>
<evidence type="ECO:0000313" key="1">
    <source>
        <dbReference type="EMBL" id="ONI42051.1"/>
    </source>
</evidence>
<proteinExistence type="predicted"/>
<dbReference type="EMBL" id="LJDB01000022">
    <property type="protein sequence ID" value="ONI42051.1"/>
    <property type="molecule type" value="Genomic_DNA"/>
</dbReference>
<protein>
    <submittedName>
        <fullName evidence="1">Cysteine desulfurase</fullName>
    </submittedName>
</protein>
<sequence length="381" mass="42701">MIYLDNAASTKPFREVQEIMCYAMENIYANPSALHKQGFLAANLLKESSIFFANQLGCAKDEIIYTSGGTESNNLAILGAVNAYKRNGNKIITSVIEHSSVKEVFNYLEQQGFEVIRLKTDLDGYVSLKELEDNLDEQTIFVSIMHVNNEIGTIQPIEKIAELIKKKNKNTIFHVDAVQSFGKILFPIKNIDLISISGHKMYGPKGVGILYKNKNTRIVSLLHGGGQQKNIRSGTENVYSIVGMHKAGEIVFANLNKHLEHYQKCKNYLWKNIEQNISDIKFNGASNGAPHILNISFKSIRSEVLMNVLEQNDIYVSPGSACLVHKKNKNILSFIGTSEEYVNSALRFSFSHDTDIKDLDKVVDVLKKEIPKLRKVTNGGK</sequence>
<dbReference type="Proteomes" id="UP000188605">
    <property type="component" value="Unassembled WGS sequence"/>
</dbReference>
<evidence type="ECO:0000313" key="2">
    <source>
        <dbReference type="Proteomes" id="UP000188605"/>
    </source>
</evidence>